<evidence type="ECO:0000313" key="4">
    <source>
        <dbReference type="Proteomes" id="UP000680638"/>
    </source>
</evidence>
<keyword evidence="4" id="KW-1185">Reference proteome</keyword>
<dbReference type="PANTHER" id="PTHR40032">
    <property type="entry name" value="EXPORTED PROTEIN-RELATED"/>
    <property type="match status" value="1"/>
</dbReference>
<accession>A0ABQ4LWT3</accession>
<evidence type="ECO:0000313" key="3">
    <source>
        <dbReference type="EMBL" id="GIO67752.1"/>
    </source>
</evidence>
<reference evidence="3 4" key="1">
    <citation type="submission" date="2021-03" db="EMBL/GenBank/DDBJ databases">
        <title>Antimicrobial resistance genes in bacteria isolated from Japanese honey, and their potential for conferring macrolide and lincosamide resistance in the American foulbrood pathogen Paenibacillus larvae.</title>
        <authorList>
            <person name="Okamoto M."/>
            <person name="Kumagai M."/>
            <person name="Kanamori H."/>
            <person name="Takamatsu D."/>
        </authorList>
    </citation>
    <scope>NUCLEOTIDE SEQUENCE [LARGE SCALE GENOMIC DNA]</scope>
    <source>
        <strain evidence="3 4">J21TS3</strain>
    </source>
</reference>
<protein>
    <recommendedName>
        <fullName evidence="2">Putative amidase domain-containing protein</fullName>
    </recommendedName>
</protein>
<dbReference type="Pfam" id="PF12671">
    <property type="entry name" value="Amidase_6"/>
    <property type="match status" value="1"/>
</dbReference>
<dbReference type="PANTHER" id="PTHR40032:SF1">
    <property type="entry name" value="EXPORTED PROTEIN"/>
    <property type="match status" value="1"/>
</dbReference>
<evidence type="ECO:0000259" key="2">
    <source>
        <dbReference type="Pfam" id="PF12671"/>
    </source>
</evidence>
<dbReference type="Proteomes" id="UP000680638">
    <property type="component" value="Unassembled WGS sequence"/>
</dbReference>
<feature type="region of interest" description="Disordered" evidence="1">
    <location>
        <begin position="1"/>
        <end position="21"/>
    </location>
</feature>
<feature type="domain" description="Putative amidase" evidence="2">
    <location>
        <begin position="199"/>
        <end position="355"/>
    </location>
</feature>
<evidence type="ECO:0000256" key="1">
    <source>
        <dbReference type="SAM" id="MobiDB-lite"/>
    </source>
</evidence>
<gene>
    <name evidence="3" type="ORF">J21TS3_25730</name>
</gene>
<dbReference type="InterPro" id="IPR024301">
    <property type="entry name" value="Amidase_6"/>
</dbReference>
<proteinExistence type="predicted"/>
<name>A0ABQ4LWT3_9BACL</name>
<sequence length="364" mass="41657">MACSSLKPVQGLKTAASNGNERGLERMEKEWKQTLYTYVNQYNQLQIDYRSQQGEQVVTDPGYLMAKAERSFRLSQWYEARGARPLRSETRAKLLRTIQDAPDQAVVDVQLHVQLIYEKGGVTHAEETIQRERLTLIRDGDDWVIVSVEHLTPEKHPSAAGIDVLAEPQQSGYPSYGSSPQPYLNPYILGGGINRKSVRYRREEAAAYADRWWNSYNPEFAVFDVDCTNYISQCLFAGGAPINYTGRRETGWWYKGYVGGKEWWSYSWAVSNALSAFLAASTWGTRGELVERPEQLMLGDVIFYDWDGDGSFQHSTIVTAFDAGGQPLVNAHTVSSRHRYWDYRDSYAWTENTAYRFLHIPDYF</sequence>
<comment type="caution">
    <text evidence="3">The sequence shown here is derived from an EMBL/GenBank/DDBJ whole genome shotgun (WGS) entry which is preliminary data.</text>
</comment>
<organism evidence="3 4">
    <name type="scientific">Paenibacillus cookii</name>
    <dbReference type="NCBI Taxonomy" id="157839"/>
    <lineage>
        <taxon>Bacteria</taxon>
        <taxon>Bacillati</taxon>
        <taxon>Bacillota</taxon>
        <taxon>Bacilli</taxon>
        <taxon>Bacillales</taxon>
        <taxon>Paenibacillaceae</taxon>
        <taxon>Paenibacillus</taxon>
    </lineage>
</organism>
<dbReference type="EMBL" id="BORW01000011">
    <property type="protein sequence ID" value="GIO67752.1"/>
    <property type="molecule type" value="Genomic_DNA"/>
</dbReference>